<dbReference type="SMART" id="SM00073">
    <property type="entry name" value="HPT"/>
    <property type="match status" value="1"/>
</dbReference>
<proteinExistence type="predicted"/>
<dbReference type="PROSITE" id="PS50894">
    <property type="entry name" value="HPT"/>
    <property type="match status" value="1"/>
</dbReference>
<dbReference type="InterPro" id="IPR008207">
    <property type="entry name" value="Sig_transdc_His_kin_Hpt_dom"/>
</dbReference>
<keyword evidence="1" id="KW-0902">Two-component regulatory system</keyword>
<dbReference type="Proteomes" id="UP000601789">
    <property type="component" value="Unassembled WGS sequence"/>
</dbReference>
<reference evidence="4 5" key="1">
    <citation type="submission" date="2020-10" db="EMBL/GenBank/DDBJ databases">
        <title>Aquamicrobium zhengzhouensis sp. nov., a exopolysaccharide producing bacterium isolated from farmland soil.</title>
        <authorList>
            <person name="Wang X."/>
        </authorList>
    </citation>
    <scope>NUCLEOTIDE SEQUENCE [LARGE SCALE GENOMIC DNA]</scope>
    <source>
        <strain evidence="5">cd-1</strain>
    </source>
</reference>
<evidence type="ECO:0000259" key="3">
    <source>
        <dbReference type="PROSITE" id="PS50894"/>
    </source>
</evidence>
<dbReference type="InterPro" id="IPR036641">
    <property type="entry name" value="HPT_dom_sf"/>
</dbReference>
<dbReference type="EMBL" id="JADGMQ010000001">
    <property type="protein sequence ID" value="MBI1619498.1"/>
    <property type="molecule type" value="Genomic_DNA"/>
</dbReference>
<gene>
    <name evidence="4" type="ORF">IOD40_02300</name>
</gene>
<dbReference type="SUPFAM" id="SSF47226">
    <property type="entry name" value="Histidine-containing phosphotransfer domain, HPT domain"/>
    <property type="match status" value="1"/>
</dbReference>
<comment type="caution">
    <text evidence="4">The sequence shown here is derived from an EMBL/GenBank/DDBJ whole genome shotgun (WGS) entry which is preliminary data.</text>
</comment>
<accession>A0ABS0S874</accession>
<keyword evidence="5" id="KW-1185">Reference proteome</keyword>
<feature type="modified residue" description="Phosphohistidine" evidence="2">
    <location>
        <position position="72"/>
    </location>
</feature>
<evidence type="ECO:0000313" key="5">
    <source>
        <dbReference type="Proteomes" id="UP000601789"/>
    </source>
</evidence>
<feature type="domain" description="HPt" evidence="3">
    <location>
        <begin position="33"/>
        <end position="124"/>
    </location>
</feature>
<evidence type="ECO:0000256" key="2">
    <source>
        <dbReference type="PROSITE-ProRule" id="PRU00110"/>
    </source>
</evidence>
<evidence type="ECO:0000256" key="1">
    <source>
        <dbReference type="ARBA" id="ARBA00023012"/>
    </source>
</evidence>
<organism evidence="4 5">
    <name type="scientific">Aquamicrobium zhengzhouense</name>
    <dbReference type="NCBI Taxonomy" id="2781738"/>
    <lineage>
        <taxon>Bacteria</taxon>
        <taxon>Pseudomonadati</taxon>
        <taxon>Pseudomonadota</taxon>
        <taxon>Alphaproteobacteria</taxon>
        <taxon>Hyphomicrobiales</taxon>
        <taxon>Phyllobacteriaceae</taxon>
        <taxon>Aquamicrobium</taxon>
    </lineage>
</organism>
<keyword evidence="2" id="KW-0597">Phosphoprotein</keyword>
<protein>
    <submittedName>
        <fullName evidence="4">Hpt domain-containing protein</fullName>
    </submittedName>
</protein>
<sequence length="130" mass="14049">MVTKFTRPVNPQINPATSPSAAAAIDLDHLSRQTMGDLELRKEVVGMFIEQLESSRKVLGSTDLDEILRVAHTLRGAAAGLGAFALAECAARLERAPSEPALVEQLLSLIDEVRNFAVSELEVTTPTQPR</sequence>
<name>A0ABS0S874_9HYPH</name>
<evidence type="ECO:0000313" key="4">
    <source>
        <dbReference type="EMBL" id="MBI1619498.1"/>
    </source>
</evidence>
<dbReference type="Pfam" id="PF01627">
    <property type="entry name" value="Hpt"/>
    <property type="match status" value="1"/>
</dbReference>
<dbReference type="Gene3D" id="1.20.120.160">
    <property type="entry name" value="HPT domain"/>
    <property type="match status" value="1"/>
</dbReference>